<evidence type="ECO:0000313" key="3">
    <source>
        <dbReference type="EMBL" id="KAJ8496959.1"/>
    </source>
</evidence>
<gene>
    <name evidence="3" type="ORF">ONZ51_g799</name>
</gene>
<feature type="region of interest" description="Disordered" evidence="1">
    <location>
        <begin position="136"/>
        <end position="160"/>
    </location>
</feature>
<keyword evidence="2" id="KW-0812">Transmembrane</keyword>
<dbReference type="Proteomes" id="UP001215151">
    <property type="component" value="Unassembled WGS sequence"/>
</dbReference>
<comment type="caution">
    <text evidence="3">The sequence shown here is derived from an EMBL/GenBank/DDBJ whole genome shotgun (WGS) entry which is preliminary data.</text>
</comment>
<evidence type="ECO:0000313" key="4">
    <source>
        <dbReference type="Proteomes" id="UP001215151"/>
    </source>
</evidence>
<keyword evidence="4" id="KW-1185">Reference proteome</keyword>
<evidence type="ECO:0000256" key="1">
    <source>
        <dbReference type="SAM" id="MobiDB-lite"/>
    </source>
</evidence>
<evidence type="ECO:0000256" key="2">
    <source>
        <dbReference type="SAM" id="Phobius"/>
    </source>
</evidence>
<keyword evidence="2" id="KW-0472">Membrane</keyword>
<protein>
    <submittedName>
        <fullName evidence="3">Uncharacterized protein</fullName>
    </submittedName>
</protein>
<feature type="transmembrane region" description="Helical" evidence="2">
    <location>
        <begin position="237"/>
        <end position="258"/>
    </location>
</feature>
<sequence>MDLRHLRATYQRLRQICNNDYQVQNFGHDPPGDHCDDQVVVCCCNTVAFQLSMLCMNCQHDLEAGDVVGIDAGVGTYAAYRASCGAGTSNALPADIQQAVCNENIRLDDYLYGGWSDGSWFYVWTRENAERDHAANDNNTFTHCPNQESPSSSTTKTLHADPSSILSSTRLSSELAMASATVALSSVPSSSAAPSSYGPAIGESLTSSTTQPNTESTGAVTSIDLSPASRSSFGKSAAIGGAISAACILALVVAAVVLRRTKIRKRTIKKPIANDTVHMASIIVPYAIIGDDQPG</sequence>
<reference evidence="3" key="1">
    <citation type="submission" date="2022-11" db="EMBL/GenBank/DDBJ databases">
        <title>Genome Sequence of Cubamyces cubensis.</title>
        <authorList>
            <person name="Buettner E."/>
        </authorList>
    </citation>
    <scope>NUCLEOTIDE SEQUENCE</scope>
    <source>
        <strain evidence="3">MPL-01</strain>
    </source>
</reference>
<dbReference type="AlphaFoldDB" id="A0AAD7XFF7"/>
<keyword evidence="2" id="KW-1133">Transmembrane helix</keyword>
<feature type="compositionally biased region" description="Polar residues" evidence="1">
    <location>
        <begin position="136"/>
        <end position="157"/>
    </location>
</feature>
<accession>A0AAD7XFF7</accession>
<organism evidence="3 4">
    <name type="scientific">Trametes cubensis</name>
    <dbReference type="NCBI Taxonomy" id="1111947"/>
    <lineage>
        <taxon>Eukaryota</taxon>
        <taxon>Fungi</taxon>
        <taxon>Dikarya</taxon>
        <taxon>Basidiomycota</taxon>
        <taxon>Agaricomycotina</taxon>
        <taxon>Agaricomycetes</taxon>
        <taxon>Polyporales</taxon>
        <taxon>Polyporaceae</taxon>
        <taxon>Trametes</taxon>
    </lineage>
</organism>
<name>A0AAD7XFF7_9APHY</name>
<feature type="compositionally biased region" description="Polar residues" evidence="1">
    <location>
        <begin position="204"/>
        <end position="225"/>
    </location>
</feature>
<dbReference type="EMBL" id="JAPEVG010000010">
    <property type="protein sequence ID" value="KAJ8496959.1"/>
    <property type="molecule type" value="Genomic_DNA"/>
</dbReference>
<feature type="region of interest" description="Disordered" evidence="1">
    <location>
        <begin position="202"/>
        <end position="225"/>
    </location>
</feature>
<proteinExistence type="predicted"/>